<reference evidence="3" key="1">
    <citation type="submission" date="2018-05" db="EMBL/GenBank/DDBJ databases">
        <authorList>
            <person name="Li X."/>
        </authorList>
    </citation>
    <scope>NUCLEOTIDE SEQUENCE [LARGE SCALE GENOMIC DNA]</scope>
    <source>
        <strain evidence="3">YIM 73061</strain>
    </source>
</reference>
<evidence type="ECO:0000313" key="3">
    <source>
        <dbReference type="Proteomes" id="UP000249725"/>
    </source>
</evidence>
<evidence type="ECO:0000256" key="1">
    <source>
        <dbReference type="SAM" id="MobiDB-lite"/>
    </source>
</evidence>
<feature type="compositionally biased region" description="Low complexity" evidence="1">
    <location>
        <begin position="153"/>
        <end position="167"/>
    </location>
</feature>
<organism evidence="2 3">
    <name type="scientific">Phenylobacterium deserti</name>
    <dbReference type="NCBI Taxonomy" id="1914756"/>
    <lineage>
        <taxon>Bacteria</taxon>
        <taxon>Pseudomonadati</taxon>
        <taxon>Pseudomonadota</taxon>
        <taxon>Alphaproteobacteria</taxon>
        <taxon>Caulobacterales</taxon>
        <taxon>Caulobacteraceae</taxon>
        <taxon>Phenylobacterium</taxon>
    </lineage>
</organism>
<accession>A0A328AQG6</accession>
<protein>
    <submittedName>
        <fullName evidence="2">Uncharacterized protein</fullName>
    </submittedName>
</protein>
<gene>
    <name evidence="2" type="ORF">DJ018_04715</name>
</gene>
<feature type="region of interest" description="Disordered" evidence="1">
    <location>
        <begin position="148"/>
        <end position="221"/>
    </location>
</feature>
<keyword evidence="3" id="KW-1185">Reference proteome</keyword>
<dbReference type="Proteomes" id="UP000249725">
    <property type="component" value="Unassembled WGS sequence"/>
</dbReference>
<feature type="compositionally biased region" description="Low complexity" evidence="1">
    <location>
        <begin position="179"/>
        <end position="189"/>
    </location>
</feature>
<comment type="caution">
    <text evidence="2">The sequence shown here is derived from an EMBL/GenBank/DDBJ whole genome shotgun (WGS) entry which is preliminary data.</text>
</comment>
<dbReference type="AlphaFoldDB" id="A0A328AQG6"/>
<dbReference type="OrthoDB" id="7214738at2"/>
<name>A0A328AQG6_9CAUL</name>
<sequence>MGERHGRMLARLAEWGMSLAERLHDQALAAETPAEAAEAALAFQRVSRSVRQSLALEAKLARDAHLREAADRAQADQKREQRRREVYRAAVSLVWNEVDPSEDEFPDWDLAAATAAEALSQEEGFLARPMPELLDQIREALGLDELEAEEASGDAAPGAEPAGEPAPQDASRAPPPGWAPADDPALAGLSPNARISARRGWPPSPCDEGWDDFFEARRDTG</sequence>
<evidence type="ECO:0000313" key="2">
    <source>
        <dbReference type="EMBL" id="RAK57253.1"/>
    </source>
</evidence>
<dbReference type="EMBL" id="QFYR01000001">
    <property type="protein sequence ID" value="RAK57253.1"/>
    <property type="molecule type" value="Genomic_DNA"/>
</dbReference>
<proteinExistence type="predicted"/>